<keyword evidence="3" id="KW-1185">Reference proteome</keyword>
<accession>A0A6V8KA99</accession>
<protein>
    <submittedName>
        <fullName evidence="2">Alpha/beta hydrolase</fullName>
    </submittedName>
</protein>
<evidence type="ECO:0000313" key="2">
    <source>
        <dbReference type="EMBL" id="GFJ82162.1"/>
    </source>
</evidence>
<proteinExistence type="predicted"/>
<dbReference type="RefSeq" id="WP_173062315.1">
    <property type="nucleotide sequence ID" value="NZ_BAABGO010000046.1"/>
</dbReference>
<dbReference type="InterPro" id="IPR000073">
    <property type="entry name" value="AB_hydrolase_1"/>
</dbReference>
<dbReference type="PANTHER" id="PTHR43433">
    <property type="entry name" value="HYDROLASE, ALPHA/BETA FOLD FAMILY PROTEIN"/>
    <property type="match status" value="1"/>
</dbReference>
<dbReference type="InterPro" id="IPR029058">
    <property type="entry name" value="AB_hydrolase_fold"/>
</dbReference>
<dbReference type="Pfam" id="PF00561">
    <property type="entry name" value="Abhydrolase_1"/>
    <property type="match status" value="1"/>
</dbReference>
<gene>
    <name evidence="2" type="ORF">Phou_063420</name>
</gene>
<dbReference type="PANTHER" id="PTHR43433:SF5">
    <property type="entry name" value="AB HYDROLASE-1 DOMAIN-CONTAINING PROTEIN"/>
    <property type="match status" value="1"/>
</dbReference>
<name>A0A6V8KA99_9ACTN</name>
<dbReference type="SUPFAM" id="SSF53474">
    <property type="entry name" value="alpha/beta-Hydrolases"/>
    <property type="match status" value="1"/>
</dbReference>
<dbReference type="EMBL" id="BLPF01000002">
    <property type="protein sequence ID" value="GFJ82162.1"/>
    <property type="molecule type" value="Genomic_DNA"/>
</dbReference>
<dbReference type="AlphaFoldDB" id="A0A6V8KA99"/>
<dbReference type="GO" id="GO:0046503">
    <property type="term" value="P:glycerolipid catabolic process"/>
    <property type="evidence" value="ECO:0007669"/>
    <property type="project" value="TreeGrafter"/>
</dbReference>
<keyword evidence="2" id="KW-0378">Hydrolase</keyword>
<dbReference type="Gene3D" id="3.40.50.1820">
    <property type="entry name" value="alpha/beta hydrolase"/>
    <property type="match status" value="1"/>
</dbReference>
<evidence type="ECO:0000313" key="3">
    <source>
        <dbReference type="Proteomes" id="UP000482800"/>
    </source>
</evidence>
<feature type="domain" description="AB hydrolase-1" evidence="1">
    <location>
        <begin position="22"/>
        <end position="269"/>
    </location>
</feature>
<reference evidence="2 3" key="2">
    <citation type="submission" date="2020-03" db="EMBL/GenBank/DDBJ databases">
        <authorList>
            <person name="Ichikawa N."/>
            <person name="Kimura A."/>
            <person name="Kitahashi Y."/>
            <person name="Uohara A."/>
        </authorList>
    </citation>
    <scope>NUCLEOTIDE SEQUENCE [LARGE SCALE GENOMIC DNA]</scope>
    <source>
        <strain evidence="2 3">NBRC 108639</strain>
    </source>
</reference>
<evidence type="ECO:0000259" key="1">
    <source>
        <dbReference type="Pfam" id="PF00561"/>
    </source>
</evidence>
<reference evidence="2 3" key="1">
    <citation type="submission" date="2020-03" db="EMBL/GenBank/DDBJ databases">
        <title>Whole genome shotgun sequence of Phytohabitans houttuyneae NBRC 108639.</title>
        <authorList>
            <person name="Komaki H."/>
            <person name="Tamura T."/>
        </authorList>
    </citation>
    <scope>NUCLEOTIDE SEQUENCE [LARGE SCALE GENOMIC DNA]</scope>
    <source>
        <strain evidence="2 3">NBRC 108639</strain>
    </source>
</reference>
<dbReference type="InterPro" id="IPR050471">
    <property type="entry name" value="AB_hydrolase"/>
</dbReference>
<dbReference type="Proteomes" id="UP000482800">
    <property type="component" value="Unassembled WGS sequence"/>
</dbReference>
<dbReference type="GO" id="GO:0004806">
    <property type="term" value="F:triacylglycerol lipase activity"/>
    <property type="evidence" value="ECO:0007669"/>
    <property type="project" value="TreeGrafter"/>
</dbReference>
<sequence>MATATANGITIEYDVLGKADDPPMLLIMGLGAQLIDWPQEFCERLAGRGYRVIRFDNRDAGLSGGCDEAGVPDLAAVFGGDLRTVPYGLGDMVGDTIGLLDALGIESAHVVAASMGGMIAQQLTISHPRRVRSLCSIMSTTGDRTVGQPTPQAAMLLARPPATNRDEAISNALVGARLLSSPGFPVGDDELLRRATAKVDRAYRPAGTARQLAAVLAAPDRTEQLRKVAAPTAVIHGAEDPLIGVSGGRATADAIPKAELLVVPGMGHDLPRPVWPQFIDAIERVARRGEAR</sequence>
<comment type="caution">
    <text evidence="2">The sequence shown here is derived from an EMBL/GenBank/DDBJ whole genome shotgun (WGS) entry which is preliminary data.</text>
</comment>
<organism evidence="2 3">
    <name type="scientific">Phytohabitans houttuyneae</name>
    <dbReference type="NCBI Taxonomy" id="1076126"/>
    <lineage>
        <taxon>Bacteria</taxon>
        <taxon>Bacillati</taxon>
        <taxon>Actinomycetota</taxon>
        <taxon>Actinomycetes</taxon>
        <taxon>Micromonosporales</taxon>
        <taxon>Micromonosporaceae</taxon>
    </lineage>
</organism>